<protein>
    <submittedName>
        <fullName evidence="7">Uncharacterized protein</fullName>
    </submittedName>
</protein>
<name>A0A0B7G022_THACB</name>
<accession>A0A0B7G022</accession>
<evidence type="ECO:0000256" key="2">
    <source>
        <dbReference type="ARBA" id="ARBA00022553"/>
    </source>
</evidence>
<keyword evidence="8" id="KW-1185">Reference proteome</keyword>
<dbReference type="STRING" id="1108050.A0A0B7G022"/>
<dbReference type="EMBL" id="LN679106">
    <property type="protein sequence ID" value="CEL62449.1"/>
    <property type="molecule type" value="Genomic_DNA"/>
</dbReference>
<sequence length="360" mass="41657">MTAHAHELPTTPITDILRRMVDLARQVEPASPQADRMAKIAMQMAMDSIDPDHKPSTIEAMLMRRVAEEKERRRERDRKWEERVKSVQRRMLEEREQEIEWQEVKFENARKKDEAFVNSAKDQLAQVEAQLDDARREVEKAKEDAREAMREAERARKEMGEAKKELERLNNELKRSKAESERAKEETERERERADRAEADHKQVARRADSDSQSAEEKAELIAWSRYKTQWRLLKRVTTADPTGGQLQVLRFEDLPWPTVIPPTSPGMITDTEVAAFLLSGPPLREGETMRSRIKDSLLTWHPDKFAARWIQYVIESDRARVTDGITAVVRAGSRALVECANRAPTPKTRVSTKNRITQG</sequence>
<keyword evidence="3" id="KW-0677">Repeat</keyword>
<dbReference type="GO" id="GO:0005634">
    <property type="term" value="C:nucleus"/>
    <property type="evidence" value="ECO:0007669"/>
    <property type="project" value="UniProtKB-SubCell"/>
</dbReference>
<dbReference type="GO" id="GO:0043124">
    <property type="term" value="P:negative regulation of canonical NF-kappaB signal transduction"/>
    <property type="evidence" value="ECO:0007669"/>
    <property type="project" value="InterPro"/>
</dbReference>
<dbReference type="InterPro" id="IPR038753">
    <property type="entry name" value="NFKBIL1"/>
</dbReference>
<dbReference type="AlphaFoldDB" id="A0A0B7G022"/>
<keyword evidence="4" id="KW-0040">ANK repeat</keyword>
<dbReference type="PANTHER" id="PTHR15263:SF1">
    <property type="entry name" value="NF-KAPPA-B INHIBITOR-LIKE PROTEIN 1"/>
    <property type="match status" value="1"/>
</dbReference>
<evidence type="ECO:0000256" key="6">
    <source>
        <dbReference type="SAM" id="MobiDB-lite"/>
    </source>
</evidence>
<evidence type="ECO:0000256" key="5">
    <source>
        <dbReference type="ARBA" id="ARBA00023242"/>
    </source>
</evidence>
<dbReference type="PANTHER" id="PTHR15263">
    <property type="entry name" value="I-KAPPA-B-LIKE PROTEIN IKBL"/>
    <property type="match status" value="1"/>
</dbReference>
<dbReference type="Proteomes" id="UP000059188">
    <property type="component" value="Unassembled WGS sequence"/>
</dbReference>
<dbReference type="OrthoDB" id="412109at2759"/>
<keyword evidence="5" id="KW-0539">Nucleus</keyword>
<organism evidence="7 8">
    <name type="scientific">Thanatephorus cucumeris (strain AG1-IB / isolate 7/3/14)</name>
    <name type="common">Lettuce bottom rot fungus</name>
    <name type="synonym">Rhizoctonia solani</name>
    <dbReference type="NCBI Taxonomy" id="1108050"/>
    <lineage>
        <taxon>Eukaryota</taxon>
        <taxon>Fungi</taxon>
        <taxon>Dikarya</taxon>
        <taxon>Basidiomycota</taxon>
        <taxon>Agaricomycotina</taxon>
        <taxon>Agaricomycetes</taxon>
        <taxon>Cantharellales</taxon>
        <taxon>Ceratobasidiaceae</taxon>
        <taxon>Rhizoctonia</taxon>
        <taxon>Rhizoctonia solani AG-1</taxon>
    </lineage>
</organism>
<comment type="subcellular location">
    <subcellularLocation>
        <location evidence="1">Nucleus</location>
    </subcellularLocation>
</comment>
<evidence type="ECO:0000313" key="8">
    <source>
        <dbReference type="Proteomes" id="UP000059188"/>
    </source>
</evidence>
<evidence type="ECO:0000256" key="3">
    <source>
        <dbReference type="ARBA" id="ARBA00022737"/>
    </source>
</evidence>
<keyword evidence="2" id="KW-0597">Phosphoprotein</keyword>
<evidence type="ECO:0000256" key="1">
    <source>
        <dbReference type="ARBA" id="ARBA00004123"/>
    </source>
</evidence>
<gene>
    <name evidence="7" type="ORF">RSOLAG1IB_04805</name>
</gene>
<proteinExistence type="predicted"/>
<reference evidence="7 8" key="1">
    <citation type="submission" date="2014-11" db="EMBL/GenBank/DDBJ databases">
        <authorList>
            <person name="Wibberg Daniel"/>
        </authorList>
    </citation>
    <scope>NUCLEOTIDE SEQUENCE [LARGE SCALE GENOMIC DNA]</scope>
    <source>
        <strain evidence="7">Rhizoctonia solani AG1-IB 7/3/14</strain>
    </source>
</reference>
<feature type="region of interest" description="Disordered" evidence="6">
    <location>
        <begin position="135"/>
        <end position="215"/>
    </location>
</feature>
<evidence type="ECO:0000313" key="7">
    <source>
        <dbReference type="EMBL" id="CEL62449.1"/>
    </source>
</evidence>
<evidence type="ECO:0000256" key="4">
    <source>
        <dbReference type="ARBA" id="ARBA00023043"/>
    </source>
</evidence>